<dbReference type="EMBL" id="CM046398">
    <property type="protein sequence ID" value="KAI8532031.1"/>
    <property type="molecule type" value="Genomic_DNA"/>
</dbReference>
<keyword evidence="2" id="KW-1185">Reference proteome</keyword>
<accession>A0ACC0LTJ7</accession>
<protein>
    <submittedName>
        <fullName evidence="1">Uncharacterized protein</fullName>
    </submittedName>
</protein>
<reference evidence="1" key="1">
    <citation type="submission" date="2022-02" db="EMBL/GenBank/DDBJ databases">
        <title>Plant Genome Project.</title>
        <authorList>
            <person name="Zhang R.-G."/>
        </authorList>
    </citation>
    <scope>NUCLEOTIDE SEQUENCE</scope>
    <source>
        <strain evidence="1">AT1</strain>
    </source>
</reference>
<organism evidence="1 2">
    <name type="scientific">Rhododendron molle</name>
    <name type="common">Chinese azalea</name>
    <name type="synonym">Azalea mollis</name>
    <dbReference type="NCBI Taxonomy" id="49168"/>
    <lineage>
        <taxon>Eukaryota</taxon>
        <taxon>Viridiplantae</taxon>
        <taxon>Streptophyta</taxon>
        <taxon>Embryophyta</taxon>
        <taxon>Tracheophyta</taxon>
        <taxon>Spermatophyta</taxon>
        <taxon>Magnoliopsida</taxon>
        <taxon>eudicotyledons</taxon>
        <taxon>Gunneridae</taxon>
        <taxon>Pentapetalae</taxon>
        <taxon>asterids</taxon>
        <taxon>Ericales</taxon>
        <taxon>Ericaceae</taxon>
        <taxon>Ericoideae</taxon>
        <taxon>Rhodoreae</taxon>
        <taxon>Rhododendron</taxon>
    </lineage>
</organism>
<comment type="caution">
    <text evidence="1">The sequence shown here is derived from an EMBL/GenBank/DDBJ whole genome shotgun (WGS) entry which is preliminary data.</text>
</comment>
<gene>
    <name evidence="1" type="ORF">RHMOL_Rhmol11G0181400</name>
</gene>
<evidence type="ECO:0000313" key="2">
    <source>
        <dbReference type="Proteomes" id="UP001062846"/>
    </source>
</evidence>
<proteinExistence type="predicted"/>
<sequence>MWQCQEVSWFLSEACSFQNGRDGNGDVQVQMVFQQPSIEINGPWWSCDLIFFSSARLHVEGRMRFKNLVLKVPEGVAGGKEDAEGGGRRWELGVIEGSSKAVDEVGKSPKWSSEVVV</sequence>
<dbReference type="Proteomes" id="UP001062846">
    <property type="component" value="Chromosome 11"/>
</dbReference>
<name>A0ACC0LTJ7_RHOML</name>
<evidence type="ECO:0000313" key="1">
    <source>
        <dbReference type="EMBL" id="KAI8532031.1"/>
    </source>
</evidence>